<feature type="domain" description="Protein kinase" evidence="4">
    <location>
        <begin position="36"/>
        <end position="299"/>
    </location>
</feature>
<evidence type="ECO:0000256" key="3">
    <source>
        <dbReference type="SAM" id="MobiDB-lite"/>
    </source>
</evidence>
<dbReference type="InterPro" id="IPR008271">
    <property type="entry name" value="Ser/Thr_kinase_AS"/>
</dbReference>
<reference evidence="5" key="1">
    <citation type="submission" date="2023-06" db="EMBL/GenBank/DDBJ databases">
        <title>Genomic analysis of the entomopathogenic nematode Steinernema hermaphroditum.</title>
        <authorList>
            <person name="Schwarz E.M."/>
            <person name="Heppert J.K."/>
            <person name="Baniya A."/>
            <person name="Schwartz H.T."/>
            <person name="Tan C.-H."/>
            <person name="Antoshechkin I."/>
            <person name="Sternberg P.W."/>
            <person name="Goodrich-Blair H."/>
            <person name="Dillman A.R."/>
        </authorList>
    </citation>
    <scope>NUCLEOTIDE SEQUENCE</scope>
    <source>
        <strain evidence="5">PS9179</strain>
        <tissue evidence="5">Whole animal</tissue>
    </source>
</reference>
<dbReference type="PROSITE" id="PS50011">
    <property type="entry name" value="PROTEIN_KINASE_DOM"/>
    <property type="match status" value="1"/>
</dbReference>
<sequence>MLSVGSSSHTPFQASTSFASTPETPSESFQRRHGSFTAHKRIAEGGFSTVYAMVDAASGERIALKLVDLKDDKKLEYLNDEIRIMRRLNHPHVVRLLAASVSGSSDDSRQGALVMELAACGSLFDFVRNESSGLDVFLARIFFRQIVGAVCHLHEVGIAHRDLKPSNVLVMDSETVKLADFGLSANVRRNTRGIELRDENFSGTDQFSSPLKLKEKPSLATKDDVWALALVLFFMHTASFPWDKASEDDERYRAWSSTFSPPKPFLSLPMNVQGVLEAMLAPLERNRSAIGDVAESAYCRLEDDGDVWVEEVLYDEDGNPVGLYNDPNYGMTTVEMDADDLPKRMEVEEDLEELIDVVN</sequence>
<dbReference type="PANTHER" id="PTHR24346">
    <property type="entry name" value="MAP/MICROTUBULE AFFINITY-REGULATING KINASE"/>
    <property type="match status" value="1"/>
</dbReference>
<dbReference type="Pfam" id="PF00069">
    <property type="entry name" value="Pkinase"/>
    <property type="match status" value="1"/>
</dbReference>
<evidence type="ECO:0000256" key="1">
    <source>
        <dbReference type="ARBA" id="ARBA00022741"/>
    </source>
</evidence>
<dbReference type="PROSITE" id="PS00108">
    <property type="entry name" value="PROTEIN_KINASE_ST"/>
    <property type="match status" value="1"/>
</dbReference>
<dbReference type="InterPro" id="IPR000719">
    <property type="entry name" value="Prot_kinase_dom"/>
</dbReference>
<proteinExistence type="predicted"/>
<dbReference type="SMART" id="SM00220">
    <property type="entry name" value="S_TKc"/>
    <property type="match status" value="1"/>
</dbReference>
<dbReference type="GO" id="GO:0005524">
    <property type="term" value="F:ATP binding"/>
    <property type="evidence" value="ECO:0007669"/>
    <property type="project" value="UniProtKB-KW"/>
</dbReference>
<gene>
    <name evidence="5" type="ORF">QR680_005067</name>
</gene>
<dbReference type="GO" id="GO:0004674">
    <property type="term" value="F:protein serine/threonine kinase activity"/>
    <property type="evidence" value="ECO:0007669"/>
    <property type="project" value="TreeGrafter"/>
</dbReference>
<dbReference type="Gene3D" id="1.10.510.10">
    <property type="entry name" value="Transferase(Phosphotransferase) domain 1"/>
    <property type="match status" value="1"/>
</dbReference>
<feature type="region of interest" description="Disordered" evidence="3">
    <location>
        <begin position="1"/>
        <end position="33"/>
    </location>
</feature>
<feature type="compositionally biased region" description="Polar residues" evidence="3">
    <location>
        <begin position="1"/>
        <end position="28"/>
    </location>
</feature>
<evidence type="ECO:0000313" key="5">
    <source>
        <dbReference type="EMBL" id="KAK0410328.1"/>
    </source>
</evidence>
<dbReference type="GO" id="GO:0035556">
    <property type="term" value="P:intracellular signal transduction"/>
    <property type="evidence" value="ECO:0007669"/>
    <property type="project" value="TreeGrafter"/>
</dbReference>
<evidence type="ECO:0000313" key="6">
    <source>
        <dbReference type="Proteomes" id="UP001175271"/>
    </source>
</evidence>
<organism evidence="5 6">
    <name type="scientific">Steinernema hermaphroditum</name>
    <dbReference type="NCBI Taxonomy" id="289476"/>
    <lineage>
        <taxon>Eukaryota</taxon>
        <taxon>Metazoa</taxon>
        <taxon>Ecdysozoa</taxon>
        <taxon>Nematoda</taxon>
        <taxon>Chromadorea</taxon>
        <taxon>Rhabditida</taxon>
        <taxon>Tylenchina</taxon>
        <taxon>Panagrolaimomorpha</taxon>
        <taxon>Strongyloidoidea</taxon>
        <taxon>Steinernematidae</taxon>
        <taxon>Steinernema</taxon>
    </lineage>
</organism>
<dbReference type="EMBL" id="JAUCMV010000003">
    <property type="protein sequence ID" value="KAK0410328.1"/>
    <property type="molecule type" value="Genomic_DNA"/>
</dbReference>
<dbReference type="InterPro" id="IPR011009">
    <property type="entry name" value="Kinase-like_dom_sf"/>
</dbReference>
<name>A0AA39LUP8_9BILA</name>
<dbReference type="SUPFAM" id="SSF56112">
    <property type="entry name" value="Protein kinase-like (PK-like)"/>
    <property type="match status" value="1"/>
</dbReference>
<dbReference type="AlphaFoldDB" id="A0AA39LUP8"/>
<keyword evidence="1" id="KW-0547">Nucleotide-binding</keyword>
<dbReference type="Proteomes" id="UP001175271">
    <property type="component" value="Unassembled WGS sequence"/>
</dbReference>
<comment type="caution">
    <text evidence="5">The sequence shown here is derived from an EMBL/GenBank/DDBJ whole genome shotgun (WGS) entry which is preliminary data.</text>
</comment>
<accession>A0AA39LUP8</accession>
<dbReference type="GO" id="GO:0005737">
    <property type="term" value="C:cytoplasm"/>
    <property type="evidence" value="ECO:0007669"/>
    <property type="project" value="TreeGrafter"/>
</dbReference>
<dbReference type="PANTHER" id="PTHR24346:SF30">
    <property type="entry name" value="MATERNAL EMBRYONIC LEUCINE ZIPPER KINASE"/>
    <property type="match status" value="1"/>
</dbReference>
<keyword evidence="2" id="KW-0067">ATP-binding</keyword>
<protein>
    <recommendedName>
        <fullName evidence="4">Protein kinase domain-containing protein</fullName>
    </recommendedName>
</protein>
<keyword evidence="6" id="KW-1185">Reference proteome</keyword>
<evidence type="ECO:0000256" key="2">
    <source>
        <dbReference type="ARBA" id="ARBA00022840"/>
    </source>
</evidence>
<evidence type="ECO:0000259" key="4">
    <source>
        <dbReference type="PROSITE" id="PS50011"/>
    </source>
</evidence>